<organism evidence="1 2">
    <name type="scientific">Xanthomonas arboricola pv. guizotiae</name>
    <dbReference type="NCBI Taxonomy" id="487867"/>
    <lineage>
        <taxon>Bacteria</taxon>
        <taxon>Pseudomonadati</taxon>
        <taxon>Pseudomonadota</taxon>
        <taxon>Gammaproteobacteria</taxon>
        <taxon>Lysobacterales</taxon>
        <taxon>Lysobacteraceae</taxon>
        <taxon>Xanthomonas</taxon>
    </lineage>
</organism>
<evidence type="ECO:0000313" key="2">
    <source>
        <dbReference type="Proteomes" id="UP000238049"/>
    </source>
</evidence>
<dbReference type="AlphaFoldDB" id="A0A2S7A3Y8"/>
<proteinExistence type="predicted"/>
<dbReference type="EMBL" id="MDSL01000013">
    <property type="protein sequence ID" value="PPU01069.1"/>
    <property type="molecule type" value="Genomic_DNA"/>
</dbReference>
<gene>
    <name evidence="1" type="ORF">XarbCFBP7409_08510</name>
</gene>
<reference evidence="1 2" key="1">
    <citation type="submission" date="2016-08" db="EMBL/GenBank/DDBJ databases">
        <title>Evolution of the type three secretion system and type three effector repertoires in Xanthomonas.</title>
        <authorList>
            <person name="Merda D."/>
            <person name="Briand M."/>
            <person name="Bosis E."/>
            <person name="Rousseau C."/>
            <person name="Portier P."/>
            <person name="Jacques M.-A."/>
            <person name="Fischer-Le Saux M."/>
        </authorList>
    </citation>
    <scope>NUCLEOTIDE SEQUENCE [LARGE SCALE GENOMIC DNA]</scope>
    <source>
        <strain evidence="1 2">CFBP 7409</strain>
    </source>
</reference>
<sequence length="94" mass="10915">MAPPLPRVLVCARWLDEMSVQRVAGHAQQPHHDRRLQALLHMPYERYVLRDVGNVPMPWFLAARHTEQVRQSTRMYDVRVACLATRKMDASPSP</sequence>
<protein>
    <submittedName>
        <fullName evidence="1">Uncharacterized protein</fullName>
    </submittedName>
</protein>
<name>A0A2S7A3Y8_9XANT</name>
<accession>A0A2S7A3Y8</accession>
<evidence type="ECO:0000313" key="1">
    <source>
        <dbReference type="EMBL" id="PPU01069.1"/>
    </source>
</evidence>
<dbReference type="Proteomes" id="UP000238049">
    <property type="component" value="Unassembled WGS sequence"/>
</dbReference>
<comment type="caution">
    <text evidence="1">The sequence shown here is derived from an EMBL/GenBank/DDBJ whole genome shotgun (WGS) entry which is preliminary data.</text>
</comment>